<evidence type="ECO:0000313" key="1">
    <source>
        <dbReference type="EMBL" id="KAJ0218151.1"/>
    </source>
</evidence>
<organism evidence="1 2">
    <name type="scientific">Lactuca sativa</name>
    <name type="common">Garden lettuce</name>
    <dbReference type="NCBI Taxonomy" id="4236"/>
    <lineage>
        <taxon>Eukaryota</taxon>
        <taxon>Viridiplantae</taxon>
        <taxon>Streptophyta</taxon>
        <taxon>Embryophyta</taxon>
        <taxon>Tracheophyta</taxon>
        <taxon>Spermatophyta</taxon>
        <taxon>Magnoliopsida</taxon>
        <taxon>eudicotyledons</taxon>
        <taxon>Gunneridae</taxon>
        <taxon>Pentapetalae</taxon>
        <taxon>asterids</taxon>
        <taxon>campanulids</taxon>
        <taxon>Asterales</taxon>
        <taxon>Asteraceae</taxon>
        <taxon>Cichorioideae</taxon>
        <taxon>Cichorieae</taxon>
        <taxon>Lactucinae</taxon>
        <taxon>Lactuca</taxon>
    </lineage>
</organism>
<accession>A0A9R1XM20</accession>
<sequence>MAFQECLIALTVHIRSEKNYPDAWRAQFTRDDHGVPTIILEYRQGRMWSGRLWVLKQKWHIIKQLARAWNREKLTKVLIACVILYNMEIEEDVRAICMYIPDYILNPPTKCSVADVAYRWQHFSSGLVVTIPLSLMLKYN</sequence>
<dbReference type="EMBL" id="NBSK02000003">
    <property type="protein sequence ID" value="KAJ0218151.1"/>
    <property type="molecule type" value="Genomic_DNA"/>
</dbReference>
<dbReference type="AlphaFoldDB" id="A0A9R1XM20"/>
<reference evidence="1 2" key="1">
    <citation type="journal article" date="2017" name="Nat. Commun.">
        <title>Genome assembly with in vitro proximity ligation data and whole-genome triplication in lettuce.</title>
        <authorList>
            <person name="Reyes-Chin-Wo S."/>
            <person name="Wang Z."/>
            <person name="Yang X."/>
            <person name="Kozik A."/>
            <person name="Arikit S."/>
            <person name="Song C."/>
            <person name="Xia L."/>
            <person name="Froenicke L."/>
            <person name="Lavelle D.O."/>
            <person name="Truco M.J."/>
            <person name="Xia R."/>
            <person name="Zhu S."/>
            <person name="Xu C."/>
            <person name="Xu H."/>
            <person name="Xu X."/>
            <person name="Cox K."/>
            <person name="Korf I."/>
            <person name="Meyers B.C."/>
            <person name="Michelmore R.W."/>
        </authorList>
    </citation>
    <scope>NUCLEOTIDE SEQUENCE [LARGE SCALE GENOMIC DNA]</scope>
    <source>
        <strain evidence="2">cv. Salinas</strain>
        <tissue evidence="1">Seedlings</tissue>
    </source>
</reference>
<keyword evidence="2" id="KW-1185">Reference proteome</keyword>
<evidence type="ECO:0000313" key="2">
    <source>
        <dbReference type="Proteomes" id="UP000235145"/>
    </source>
</evidence>
<gene>
    <name evidence="1" type="ORF">LSAT_V11C300130980</name>
</gene>
<dbReference type="InterPro" id="IPR006912">
    <property type="entry name" value="Harbinger_derived_prot"/>
</dbReference>
<dbReference type="Pfam" id="PF04827">
    <property type="entry name" value="Plant_tran"/>
    <property type="match status" value="1"/>
</dbReference>
<name>A0A9R1XM20_LACSA</name>
<dbReference type="PANTHER" id="PTHR47150">
    <property type="entry name" value="OS12G0169200 PROTEIN"/>
    <property type="match status" value="1"/>
</dbReference>
<comment type="caution">
    <text evidence="1">The sequence shown here is derived from an EMBL/GenBank/DDBJ whole genome shotgun (WGS) entry which is preliminary data.</text>
</comment>
<dbReference type="Proteomes" id="UP000235145">
    <property type="component" value="Unassembled WGS sequence"/>
</dbReference>
<protein>
    <submittedName>
        <fullName evidence="1">Uncharacterized protein</fullName>
    </submittedName>
</protein>
<proteinExistence type="predicted"/>
<dbReference type="PANTHER" id="PTHR47150:SF4">
    <property type="entry name" value="HARBINGER TRANSPOSASE-DERIVED PROTEIN-RELATED"/>
    <property type="match status" value="1"/>
</dbReference>